<sequence>MDSSPSSVIGSEEPALDAASETAGSGASSAGATEPAHATLAIELPAPSECSAQTTASSPPADEGLAELRVLGRQLLLGWAEALGTLVKLQGVGSMRVDALAARLQQLALEASPVSAAAATAAAAASRGGGEGSTAAAPAAGAAPAAEAGALPGSSRGASPPPASGTELAGPACQPHQAYSDPVDMFATAAKSAHLSYPELLHAFAASAEGLDDEALVDYLFNLAMLCAEPPENELVVRPVLSLPQNSEEQQQYRRRQAAGSSTPVDAMLAAMQQQQQQQQQQHQGGPSAVRSGGGGGLTHEAIWQQIVSQQHQPQAGGASQYGRLPPSGGRSGGLHQGPGRSKSDMLSSYQQALADPQMQGLLRSMAQQHQQHAPQMPAHHQYQHQQLPQYGTASLAASTSPTRGLQSSGSPIAKAVSMPERDLWLAAASLATEAEQKHHEAAAAAAAASASFSFRPPQPPTPAFGRLPLPALGGGGGSSASGGSGGLWSSTGGSGSGGAMLRSVSDLPY</sequence>
<dbReference type="EMBL" id="SIDB01000003">
    <property type="protein sequence ID" value="KAI3434624.1"/>
    <property type="molecule type" value="Genomic_DNA"/>
</dbReference>
<feature type="region of interest" description="Disordered" evidence="1">
    <location>
        <begin position="1"/>
        <end position="61"/>
    </location>
</feature>
<organism evidence="2 3">
    <name type="scientific">Chlorella vulgaris</name>
    <name type="common">Green alga</name>
    <dbReference type="NCBI Taxonomy" id="3077"/>
    <lineage>
        <taxon>Eukaryota</taxon>
        <taxon>Viridiplantae</taxon>
        <taxon>Chlorophyta</taxon>
        <taxon>core chlorophytes</taxon>
        <taxon>Trebouxiophyceae</taxon>
        <taxon>Chlorellales</taxon>
        <taxon>Chlorellaceae</taxon>
        <taxon>Chlorella clade</taxon>
        <taxon>Chlorella</taxon>
    </lineage>
</organism>
<feature type="compositionally biased region" description="Low complexity" evidence="1">
    <location>
        <begin position="18"/>
        <end position="34"/>
    </location>
</feature>
<proteinExistence type="predicted"/>
<feature type="region of interest" description="Disordered" evidence="1">
    <location>
        <begin position="309"/>
        <end position="350"/>
    </location>
</feature>
<feature type="region of interest" description="Disordered" evidence="1">
    <location>
        <begin position="365"/>
        <end position="386"/>
    </location>
</feature>
<reference evidence="2" key="1">
    <citation type="journal article" date="2019" name="Plant J.">
        <title>Chlorella vulgaris genome assembly and annotation reveals the molecular basis for metabolic acclimation to high light conditions.</title>
        <authorList>
            <person name="Cecchin M."/>
            <person name="Marcolungo L."/>
            <person name="Rossato M."/>
            <person name="Girolomoni L."/>
            <person name="Cosentino E."/>
            <person name="Cuine S."/>
            <person name="Li-Beisson Y."/>
            <person name="Delledonne M."/>
            <person name="Ballottari M."/>
        </authorList>
    </citation>
    <scope>NUCLEOTIDE SEQUENCE</scope>
    <source>
        <strain evidence="2">211/11P</strain>
    </source>
</reference>
<feature type="compositionally biased region" description="Low complexity" evidence="1">
    <location>
        <begin position="273"/>
        <end position="284"/>
    </location>
</feature>
<gene>
    <name evidence="2" type="ORF">D9Q98_002691</name>
</gene>
<evidence type="ECO:0000313" key="3">
    <source>
        <dbReference type="Proteomes" id="UP001055712"/>
    </source>
</evidence>
<feature type="compositionally biased region" description="Gly residues" evidence="1">
    <location>
        <begin position="473"/>
        <end position="499"/>
    </location>
</feature>
<feature type="region of interest" description="Disordered" evidence="1">
    <location>
        <begin position="270"/>
        <end position="297"/>
    </location>
</feature>
<evidence type="ECO:0000313" key="2">
    <source>
        <dbReference type="EMBL" id="KAI3434624.1"/>
    </source>
</evidence>
<dbReference type="AlphaFoldDB" id="A0A9D4TU93"/>
<keyword evidence="3" id="KW-1185">Reference proteome</keyword>
<dbReference type="Proteomes" id="UP001055712">
    <property type="component" value="Unassembled WGS sequence"/>
</dbReference>
<name>A0A9D4TU93_CHLVU</name>
<reference evidence="2" key="2">
    <citation type="submission" date="2020-11" db="EMBL/GenBank/DDBJ databases">
        <authorList>
            <person name="Cecchin M."/>
            <person name="Marcolungo L."/>
            <person name="Rossato M."/>
            <person name="Girolomoni L."/>
            <person name="Cosentino E."/>
            <person name="Cuine S."/>
            <person name="Li-Beisson Y."/>
            <person name="Delledonne M."/>
            <person name="Ballottari M."/>
        </authorList>
    </citation>
    <scope>NUCLEOTIDE SEQUENCE</scope>
    <source>
        <strain evidence="2">211/11P</strain>
        <tissue evidence="2">Whole cell</tissue>
    </source>
</reference>
<feature type="region of interest" description="Disordered" evidence="1">
    <location>
        <begin position="451"/>
        <end position="500"/>
    </location>
</feature>
<accession>A0A9D4TU93</accession>
<feature type="region of interest" description="Disordered" evidence="1">
    <location>
        <begin position="147"/>
        <end position="176"/>
    </location>
</feature>
<dbReference type="OrthoDB" id="10594344at2759"/>
<evidence type="ECO:0000256" key="1">
    <source>
        <dbReference type="SAM" id="MobiDB-lite"/>
    </source>
</evidence>
<protein>
    <submittedName>
        <fullName evidence="2">Uncharacterized protein</fullName>
    </submittedName>
</protein>
<feature type="compositionally biased region" description="Low complexity" evidence="1">
    <location>
        <begin position="366"/>
        <end position="386"/>
    </location>
</feature>
<feature type="compositionally biased region" description="Low complexity" evidence="1">
    <location>
        <begin position="147"/>
        <end position="158"/>
    </location>
</feature>
<comment type="caution">
    <text evidence="2">The sequence shown here is derived from an EMBL/GenBank/DDBJ whole genome shotgun (WGS) entry which is preliminary data.</text>
</comment>